<dbReference type="OrthoDB" id="658619at2759"/>
<protein>
    <submittedName>
        <fullName evidence="1">Uncharacterized protein</fullName>
    </submittedName>
</protein>
<evidence type="ECO:0000313" key="1">
    <source>
        <dbReference type="EMBL" id="URD81197.1"/>
    </source>
</evidence>
<keyword evidence="2" id="KW-1185">Reference proteome</keyword>
<proteinExistence type="predicted"/>
<name>A0A9E7JHN6_9LILI</name>
<reference evidence="1" key="1">
    <citation type="submission" date="2022-05" db="EMBL/GenBank/DDBJ databases">
        <title>The Musa troglodytarum L. genome provides insights into the mechanism of non-climacteric behaviour and enrichment of carotenoids.</title>
        <authorList>
            <person name="Wang J."/>
        </authorList>
    </citation>
    <scope>NUCLEOTIDE SEQUENCE</scope>
    <source>
        <tissue evidence="1">Leaf</tissue>
    </source>
</reference>
<dbReference type="AlphaFoldDB" id="A0A9E7JHN6"/>
<sequence>MKFMLTTLKIFYVLNPNLQSIPDLTDNDTNEVKVERKKRNEDEIMCRGHILNALLDRLYDLYTVEPSTKAIWNVLEFKY</sequence>
<evidence type="ECO:0000313" key="2">
    <source>
        <dbReference type="Proteomes" id="UP001055439"/>
    </source>
</evidence>
<dbReference type="Proteomes" id="UP001055439">
    <property type="component" value="Chromosome 10"/>
</dbReference>
<gene>
    <name evidence="1" type="ORF">MUK42_02046</name>
</gene>
<dbReference type="EMBL" id="CP097503">
    <property type="protein sequence ID" value="URD81197.1"/>
    <property type="molecule type" value="Genomic_DNA"/>
</dbReference>
<accession>A0A9E7JHN6</accession>
<organism evidence="1 2">
    <name type="scientific">Musa troglodytarum</name>
    <name type="common">fe'i banana</name>
    <dbReference type="NCBI Taxonomy" id="320322"/>
    <lineage>
        <taxon>Eukaryota</taxon>
        <taxon>Viridiplantae</taxon>
        <taxon>Streptophyta</taxon>
        <taxon>Embryophyta</taxon>
        <taxon>Tracheophyta</taxon>
        <taxon>Spermatophyta</taxon>
        <taxon>Magnoliopsida</taxon>
        <taxon>Liliopsida</taxon>
        <taxon>Zingiberales</taxon>
        <taxon>Musaceae</taxon>
        <taxon>Musa</taxon>
    </lineage>
</organism>